<gene>
    <name evidence="3" type="ORF">KSX_86990</name>
</gene>
<organism evidence="3 4">
    <name type="scientific">Ktedonospora formicarum</name>
    <dbReference type="NCBI Taxonomy" id="2778364"/>
    <lineage>
        <taxon>Bacteria</taxon>
        <taxon>Bacillati</taxon>
        <taxon>Chloroflexota</taxon>
        <taxon>Ktedonobacteria</taxon>
        <taxon>Ktedonobacterales</taxon>
        <taxon>Ktedonobacteraceae</taxon>
        <taxon>Ktedonospora</taxon>
    </lineage>
</organism>
<dbReference type="SMART" id="SM00028">
    <property type="entry name" value="TPR"/>
    <property type="match status" value="6"/>
</dbReference>
<dbReference type="InterPro" id="IPR002182">
    <property type="entry name" value="NB-ARC"/>
</dbReference>
<dbReference type="Gene3D" id="1.25.40.10">
    <property type="entry name" value="Tetratricopeptide repeat domain"/>
    <property type="match status" value="2"/>
</dbReference>
<protein>
    <recommendedName>
        <fullName evidence="2">HTH cro/C1-type domain-containing protein</fullName>
    </recommendedName>
</protein>
<dbReference type="PANTHER" id="PTHR47691">
    <property type="entry name" value="REGULATOR-RELATED"/>
    <property type="match status" value="1"/>
</dbReference>
<dbReference type="Gene3D" id="1.10.260.40">
    <property type="entry name" value="lambda repressor-like DNA-binding domains"/>
    <property type="match status" value="1"/>
</dbReference>
<dbReference type="AlphaFoldDB" id="A0A8J3IAQ5"/>
<dbReference type="GO" id="GO:0003677">
    <property type="term" value="F:DNA binding"/>
    <property type="evidence" value="ECO:0007669"/>
    <property type="project" value="InterPro"/>
</dbReference>
<dbReference type="InterPro" id="IPR011990">
    <property type="entry name" value="TPR-like_helical_dom_sf"/>
</dbReference>
<dbReference type="Proteomes" id="UP000612362">
    <property type="component" value="Unassembled WGS sequence"/>
</dbReference>
<dbReference type="GO" id="GO:0043531">
    <property type="term" value="F:ADP binding"/>
    <property type="evidence" value="ECO:0007669"/>
    <property type="project" value="InterPro"/>
</dbReference>
<dbReference type="Pfam" id="PF13424">
    <property type="entry name" value="TPR_12"/>
    <property type="match status" value="1"/>
</dbReference>
<feature type="domain" description="HTH cro/C1-type" evidence="2">
    <location>
        <begin position="161"/>
        <end position="216"/>
    </location>
</feature>
<dbReference type="SUPFAM" id="SSF52540">
    <property type="entry name" value="P-loop containing nucleoside triphosphate hydrolases"/>
    <property type="match status" value="1"/>
</dbReference>
<evidence type="ECO:0000313" key="4">
    <source>
        <dbReference type="Proteomes" id="UP000612362"/>
    </source>
</evidence>
<feature type="compositionally biased region" description="Basic and acidic residues" evidence="1">
    <location>
        <begin position="139"/>
        <end position="152"/>
    </location>
</feature>
<evidence type="ECO:0000259" key="2">
    <source>
        <dbReference type="PROSITE" id="PS50943"/>
    </source>
</evidence>
<sequence>MPKLSPHVLAWSEAQQCYTLSTHGQLEYSFARTDEQAWQSWLHKQTSFSFQTQAGHVSIVKETRSRGTGYWYAYRSVGRHTIKRYLGRAVNVTLVHLQAVAQALTNDHFIPTPQETQREATSPLPLVSDQDAPPTKASRQKEFAPSRTEKSVRHTQPNLLLKRARMERGWSQQEVADLIGAPQAFMVNRWENGVVFPGPDYRKKLCALFQKDLKELGLIRQTATKSEIVDMPDTEEPTFDPAIPVYLSHQQKLIGRNTLLEEIKARLHDPIIHRVALQGLPGIGKTTLAAVLAIDPEIQERFAHGVLWAGLGPRPHLPSLFSRWSRLLGIKGGQSLTTSDAWSHLIRDTIGMKCMLLVIDDAWTIEDALACIVGGPACAYLLTTRFPEVAAHFAGHQIVQVPELGEAEGRALLIDYAPALQEMGEQELHPLIQAVGGLPLALKLVGLHVMLQSRHHQKRRLQATVTRLLQVTERLQLAQPQAGVERDTRLPIGTPLTLQAIIQMSEAVLTERETQALYALSVFPAKPHSFSEDAALAAIDADPDLLDRLVDAGFVEVNGDRYHLHQTIADYARSRRTDHQAEIRLVRYVARFIEQHQDQNMLLGQENQIIFAALELAHQWQEYELYLEMMLHLSSYLRANTPYDLAEQYFQQAYELASSKGDPRVRARIAHNLGLILREQANYPEAEAILRAGLALVPQDTPVKSALSSALGTVLAQQGHYAEAATYMDEAINVAERLDDPWLVHYYETRGILGLSQRDLPRAEHYLLKAYHLLAHQKEQRFAVNIVSNLGMLSIHKGDLTRASSYLQQAHSDAQALLLSDYRMSLDYHQGEIAYLRGAYTTARSLYAQALEQAATLNLQRWVFWCHLRISLVDCKMGHFEQAQAALQYASEHEGEKNRAFSLCQFLAAQGLVLLSQHHPGRARVLFQDALEQARQIQHQAFICEYLIQLAIAYQREGDIQAAHCHLEQGWTIAQKLNMPILRGEALLARGEHALLQAEHSQAREQFEELLSTIPHDFTELIAHAHAGLAAVAATQGLYGEARRQGQTARALFENMQHYQAQDICDFLHTVPQEI</sequence>
<dbReference type="Pfam" id="PF01381">
    <property type="entry name" value="HTH_3"/>
    <property type="match status" value="1"/>
</dbReference>
<comment type="caution">
    <text evidence="3">The sequence shown here is derived from an EMBL/GenBank/DDBJ whole genome shotgun (WGS) entry which is preliminary data.</text>
</comment>
<dbReference type="SUPFAM" id="SSF48452">
    <property type="entry name" value="TPR-like"/>
    <property type="match status" value="3"/>
</dbReference>
<keyword evidence="4" id="KW-1185">Reference proteome</keyword>
<dbReference type="InterPro" id="IPR010982">
    <property type="entry name" value="Lambda_DNA-bd_dom_sf"/>
</dbReference>
<dbReference type="PROSITE" id="PS50943">
    <property type="entry name" value="HTH_CROC1"/>
    <property type="match status" value="1"/>
</dbReference>
<reference evidence="3" key="1">
    <citation type="submission" date="2020-10" db="EMBL/GenBank/DDBJ databases">
        <title>Taxonomic study of unclassified bacteria belonging to the class Ktedonobacteria.</title>
        <authorList>
            <person name="Yabe S."/>
            <person name="Wang C.M."/>
            <person name="Zheng Y."/>
            <person name="Sakai Y."/>
            <person name="Cavaletti L."/>
            <person name="Monciardini P."/>
            <person name="Donadio S."/>
        </authorList>
    </citation>
    <scope>NUCLEOTIDE SEQUENCE</scope>
    <source>
        <strain evidence="3">SOSP1-1</strain>
    </source>
</reference>
<dbReference type="PANTHER" id="PTHR47691:SF3">
    <property type="entry name" value="HTH-TYPE TRANSCRIPTIONAL REGULATOR RV0890C-RELATED"/>
    <property type="match status" value="1"/>
</dbReference>
<dbReference type="PRINTS" id="PR00364">
    <property type="entry name" value="DISEASERSIST"/>
</dbReference>
<dbReference type="Pfam" id="PF13374">
    <property type="entry name" value="TPR_10"/>
    <property type="match status" value="1"/>
</dbReference>
<dbReference type="Gene3D" id="3.40.50.300">
    <property type="entry name" value="P-loop containing nucleotide triphosphate hydrolases"/>
    <property type="match status" value="1"/>
</dbReference>
<feature type="region of interest" description="Disordered" evidence="1">
    <location>
        <begin position="114"/>
        <end position="154"/>
    </location>
</feature>
<dbReference type="EMBL" id="BNJF01000008">
    <property type="protein sequence ID" value="GHO50536.1"/>
    <property type="molecule type" value="Genomic_DNA"/>
</dbReference>
<dbReference type="RefSeq" id="WP_220199529.1">
    <property type="nucleotide sequence ID" value="NZ_BNJF01000008.1"/>
</dbReference>
<dbReference type="SMART" id="SM00530">
    <property type="entry name" value="HTH_XRE"/>
    <property type="match status" value="1"/>
</dbReference>
<evidence type="ECO:0000313" key="3">
    <source>
        <dbReference type="EMBL" id="GHO50536.1"/>
    </source>
</evidence>
<dbReference type="CDD" id="cd00093">
    <property type="entry name" value="HTH_XRE"/>
    <property type="match status" value="1"/>
</dbReference>
<name>A0A8J3IAQ5_9CHLR</name>
<accession>A0A8J3IAQ5</accession>
<evidence type="ECO:0000256" key="1">
    <source>
        <dbReference type="SAM" id="MobiDB-lite"/>
    </source>
</evidence>
<dbReference type="Pfam" id="PF00931">
    <property type="entry name" value="NB-ARC"/>
    <property type="match status" value="1"/>
</dbReference>
<dbReference type="SUPFAM" id="SSF47413">
    <property type="entry name" value="lambda repressor-like DNA-binding domains"/>
    <property type="match status" value="1"/>
</dbReference>
<dbReference type="InterPro" id="IPR027417">
    <property type="entry name" value="P-loop_NTPase"/>
</dbReference>
<proteinExistence type="predicted"/>
<dbReference type="InterPro" id="IPR001387">
    <property type="entry name" value="Cro/C1-type_HTH"/>
</dbReference>
<dbReference type="InterPro" id="IPR019734">
    <property type="entry name" value="TPR_rpt"/>
</dbReference>